<keyword evidence="9" id="KW-1185">Reference proteome</keyword>
<dbReference type="GO" id="GO:0005524">
    <property type="term" value="F:ATP binding"/>
    <property type="evidence" value="ECO:0007669"/>
    <property type="project" value="UniProtKB-KW"/>
</dbReference>
<evidence type="ECO:0000256" key="3">
    <source>
        <dbReference type="ARBA" id="ARBA00022801"/>
    </source>
</evidence>
<dbReference type="EMBL" id="CP060828">
    <property type="protein sequence ID" value="QNP69612.1"/>
    <property type="molecule type" value="Genomic_DNA"/>
</dbReference>
<dbReference type="InterPro" id="IPR043764">
    <property type="entry name" value="DUF5710"/>
</dbReference>
<sequence>MFPRPRIPVIRNRPATVSWPTGPPRSHPSHTRWVHSVGSVYLHPVDKHHIPLLTLSTGISRCIVAGKVRSSVPRAYSHAFQRRSHERARSVGQRGAGLNEAAGLPYPVKELLTAARLEIAAELRSDGKDGGKVSLSAGRRVATADGSHEYLFDCKRWLDALDGKATLVRMSRSTGEWTPAEVSRMPEGKVRVVTGADLGATPSHVQIREDDAATWRVLVERLETVGQPNHPVRTDHAAWALGQGDPRPGKGVGTTAQWVANWASLKLNPRQRQAVAQALDGDVLFLWGPPGTGKTDVVGHIVEGNYRQGHSVLFLAPTNVAVDQALERICELLSNEDGFDSGLVQRAGTIAGASLRDRYGDQVDAERIGARLSARLDQSLVELGTALRHAQEGIAAHDRADGLRTDLADARRRQNDAGTRRTNHLQARNTARSVIAAQEELIRKTGTPSGIFAGRKQAQLDKAQATLHQARIDVQQASTGLAAAERDLRLAAAAADGLDKAIAAERPKLLGLPARATLLSQAEHIQQQIGELEAQRRKIKETVRSKCRVLGATVTMGVQVRKLLDRVDVVVVDEAGMVNLPAAWYAAGLAGKRIVFAGDFRQLPAVTKADSDRKASEAEREHARQWTARDVFSSAGLVSAGGSVMPDARLVALETQYRMRSAICDLVNTVAYPDAPLKTGRDNDSRIPFNALVDAPLILVDTSRQRIRGRDHQTNSVHEAAVHELVRGLQYEGVLPGRKWDDVPVGERATDRLAVIAPYRKQVQALKSSLGHRFGEQFEGLVDTVHRFQGSQRPIVILDTTAGAGTQPGYFFQGTGLSSNTCRLLNVALSRAQDHLIVIADVEHLRQHLSATSEARRMLDHLEAHAQCISVDQLIPVREAAQLASLSEEELSRPAFFPADEVPRAVSWDIDRATRSIEVYCPFLDPRPVRAWSTQLAKRVADGVTVTVRTRPPEEQSSDAAVERVRGLVQELRAAGCQVEFRDRMHEKVLVLDGAVLWHGSLNLLANSGPTDLMMRLTDPAACERVGRVIERARKERAAWNPRASRPSDDRAAAQEGSRLYLNVPFAEKDEAKRLLGARWDNRRRQWYVDANRVSREQASRWLPDRLDGDS</sequence>
<name>A0A7H0I9Z6_9ACTN</name>
<dbReference type="InterPro" id="IPR047187">
    <property type="entry name" value="SF1_C_Upf1"/>
</dbReference>
<dbReference type="SUPFAM" id="SSF56024">
    <property type="entry name" value="Phospholipase D/nuclease"/>
    <property type="match status" value="1"/>
</dbReference>
<dbReference type="AlphaFoldDB" id="A0A7H0I9Z6"/>
<evidence type="ECO:0000256" key="2">
    <source>
        <dbReference type="ARBA" id="ARBA00022741"/>
    </source>
</evidence>
<evidence type="ECO:0000313" key="9">
    <source>
        <dbReference type="Proteomes" id="UP000516052"/>
    </source>
</evidence>
<feature type="domain" description="PLD phosphodiesterase" evidence="7">
    <location>
        <begin position="981"/>
        <end position="1008"/>
    </location>
</feature>
<dbReference type="Pfam" id="PF13087">
    <property type="entry name" value="AAA_12"/>
    <property type="match status" value="1"/>
</dbReference>
<dbReference type="Proteomes" id="UP000516052">
    <property type="component" value="Chromosome"/>
</dbReference>
<dbReference type="InterPro" id="IPR050534">
    <property type="entry name" value="Coronavir_polyprotein_1ab"/>
</dbReference>
<organism evidence="8 9">
    <name type="scientific">Streptomyces roseirectus</name>
    <dbReference type="NCBI Taxonomy" id="2768066"/>
    <lineage>
        <taxon>Bacteria</taxon>
        <taxon>Bacillati</taxon>
        <taxon>Actinomycetota</taxon>
        <taxon>Actinomycetes</taxon>
        <taxon>Kitasatosporales</taxon>
        <taxon>Streptomycetaceae</taxon>
        <taxon>Streptomyces</taxon>
    </lineage>
</organism>
<dbReference type="InterPro" id="IPR001736">
    <property type="entry name" value="PLipase_D/transphosphatidylase"/>
</dbReference>
<dbReference type="GO" id="GO:0016787">
    <property type="term" value="F:hydrolase activity"/>
    <property type="evidence" value="ECO:0007669"/>
    <property type="project" value="UniProtKB-KW"/>
</dbReference>
<keyword evidence="6" id="KW-0175">Coiled coil</keyword>
<keyword evidence="4" id="KW-0347">Helicase</keyword>
<dbReference type="PROSITE" id="PS50035">
    <property type="entry name" value="PLD"/>
    <property type="match status" value="1"/>
</dbReference>
<accession>A0A7H0I9Z6</accession>
<dbReference type="PANTHER" id="PTHR43788">
    <property type="entry name" value="DNA2/NAM7 HELICASE FAMILY MEMBER"/>
    <property type="match status" value="1"/>
</dbReference>
<dbReference type="Pfam" id="PF18974">
    <property type="entry name" value="DUF5710"/>
    <property type="match status" value="1"/>
</dbReference>
<evidence type="ECO:0000259" key="7">
    <source>
        <dbReference type="PROSITE" id="PS50035"/>
    </source>
</evidence>
<dbReference type="InterPro" id="IPR041677">
    <property type="entry name" value="DNA2/NAM7_AAA_11"/>
</dbReference>
<protein>
    <submittedName>
        <fullName evidence="8">AAA family ATPase</fullName>
    </submittedName>
</protein>
<dbReference type="SUPFAM" id="SSF52540">
    <property type="entry name" value="P-loop containing nucleoside triphosphate hydrolases"/>
    <property type="match status" value="1"/>
</dbReference>
<dbReference type="GO" id="GO:0043139">
    <property type="term" value="F:5'-3' DNA helicase activity"/>
    <property type="evidence" value="ECO:0007669"/>
    <property type="project" value="TreeGrafter"/>
</dbReference>
<dbReference type="Pfam" id="PF13091">
    <property type="entry name" value="PLDc_2"/>
    <property type="match status" value="1"/>
</dbReference>
<dbReference type="GO" id="GO:0006793">
    <property type="term" value="P:phosphorus metabolic process"/>
    <property type="evidence" value="ECO:0007669"/>
    <property type="project" value="UniProtKB-ARBA"/>
</dbReference>
<dbReference type="CDD" id="cd09126">
    <property type="entry name" value="PLDc_C_DEXD_like"/>
    <property type="match status" value="1"/>
</dbReference>
<gene>
    <name evidence="8" type="ORF">IAG44_09275</name>
</gene>
<proteinExistence type="inferred from homology"/>
<evidence type="ECO:0000256" key="1">
    <source>
        <dbReference type="ARBA" id="ARBA00007913"/>
    </source>
</evidence>
<dbReference type="InterPro" id="IPR041679">
    <property type="entry name" value="DNA2/NAM7-like_C"/>
</dbReference>
<dbReference type="PANTHER" id="PTHR43788:SF8">
    <property type="entry name" value="DNA-BINDING PROTEIN SMUBP-2"/>
    <property type="match status" value="1"/>
</dbReference>
<dbReference type="Pfam" id="PF13086">
    <property type="entry name" value="AAA_11"/>
    <property type="match status" value="1"/>
</dbReference>
<evidence type="ECO:0000256" key="6">
    <source>
        <dbReference type="SAM" id="Coils"/>
    </source>
</evidence>
<dbReference type="Gene3D" id="3.40.50.300">
    <property type="entry name" value="P-loop containing nucleotide triphosphate hydrolases"/>
    <property type="match status" value="2"/>
</dbReference>
<keyword evidence="2" id="KW-0547">Nucleotide-binding</keyword>
<dbReference type="CDD" id="cd18808">
    <property type="entry name" value="SF1_C_Upf1"/>
    <property type="match status" value="1"/>
</dbReference>
<evidence type="ECO:0000256" key="4">
    <source>
        <dbReference type="ARBA" id="ARBA00022806"/>
    </source>
</evidence>
<dbReference type="KEGG" id="sroi:IAG44_09275"/>
<keyword evidence="5" id="KW-0067">ATP-binding</keyword>
<dbReference type="InterPro" id="IPR025202">
    <property type="entry name" value="PLD-like_dom"/>
</dbReference>
<dbReference type="InterPro" id="IPR027417">
    <property type="entry name" value="P-loop_NTPase"/>
</dbReference>
<dbReference type="Gene3D" id="3.30.870.10">
    <property type="entry name" value="Endonuclease Chain A"/>
    <property type="match status" value="1"/>
</dbReference>
<comment type="similarity">
    <text evidence="1">Belongs to the DNA2/NAM7 helicase family.</text>
</comment>
<keyword evidence="3" id="KW-0378">Hydrolase</keyword>
<evidence type="ECO:0000256" key="5">
    <source>
        <dbReference type="ARBA" id="ARBA00022840"/>
    </source>
</evidence>
<feature type="coiled-coil region" evidence="6">
    <location>
        <begin position="515"/>
        <end position="542"/>
    </location>
</feature>
<reference evidence="8 9" key="1">
    <citation type="submission" date="2020-08" db="EMBL/GenBank/DDBJ databases">
        <title>A novel species.</title>
        <authorList>
            <person name="Gao J."/>
        </authorList>
    </citation>
    <scope>NUCLEOTIDE SEQUENCE [LARGE SCALE GENOMIC DNA]</scope>
    <source>
        <strain evidence="8 9">CRXT-G-22</strain>
    </source>
</reference>
<evidence type="ECO:0000313" key="8">
    <source>
        <dbReference type="EMBL" id="QNP69612.1"/>
    </source>
</evidence>